<dbReference type="Proteomes" id="UP001162001">
    <property type="component" value="Segment"/>
</dbReference>
<name>A0A7D3QV33_9VIRU</name>
<evidence type="ECO:0000313" key="2">
    <source>
        <dbReference type="Proteomes" id="UP001162001"/>
    </source>
</evidence>
<dbReference type="EMBL" id="MT418680">
    <property type="protein sequence ID" value="QKF94687.1"/>
    <property type="molecule type" value="Genomic_DNA"/>
</dbReference>
<proteinExistence type="predicted"/>
<keyword evidence="2" id="KW-1185">Reference proteome</keyword>
<sequence>METSIVTLVNELYNKGGFELIRATLNSKGFIVKPIQLFKHTALENRVIIIFYKNHIQLWEKWARQSRGVILLHDGLWRPIKFMFDRGAELLTQLHKQSGIEETENMTLNNTSIFSPTQQRTIKSVSTNSDIDGYLTTKVDGMLVTITCYTGTLGNLISDVIERSDDEFGKTILHIARELDCKFIPVIATQKTFNVTEVTAINYIVTSFLTGLGIALYEQLTNLSAITAMELYGKELIKKIMILHDNIQTFDEFITFSFEAVCKNRTCAWNKCHEELAVDYDKSLIRVLSYSHDLTTVPHFMFSDIISLAGFQEPLWWKITNSMQITSMLNDLSKYILGELSHEDYLKKYNPSNVIIADTNLDPEGFIFWAYHDGLLDYNKVKVVEYYDCHNPNNIKKLLQIAKKTTIFPAANATLRFFTDLKNNLITVCHGFRYAFNLPFDSHLINNDVLKLLIDGMTPYQYLYSKLSDSAKKAFDKQDLRKKCLMLMNVDGFYSVCKQIFTFTFKELVLNQHPDLGKALKNIIHVACPWEDPSTLNSNLDNLISELGPYVNTFYLIIQECKKTKSTVDFLAFNVFGCPDSTDIDVIVSVSRENIQKEIDIEELKRQLTLLGYDTDSRDLDINVVYVENGNVELFSKASDETQNILYLTYKYHKQAYPCLVDKTVMIDIKDKVNATIKFIMDHMRALLGNEQYHIERENRRMAYASVENKLNFTLSILHKIKYQNRYQWNDAMKSLSMKIIQLMLMEYSSVVYTKEELAIEFDKIYPGHYNHVKWFLFRGKFGTYSDDCLKILVKELTKIAVKHSPVQLKWTQLSIDTTQNPTELPDNVISEFIKSPFTPTDAFVEEFGSLCSDRDINKMFPIRCVNTHLLPENVLEHCVLIDQRSKEWIELLTYYTCGRNTGVKPYEGLHWVQFYYNLIRGAIVELFTMRYCDFSNIINEKYERITLGFLVEDKNLKGSSAIAPDLLLMTESKKIIPVEIKCLEQKPIDNHDYRRGVYLATKQLETSIKILGTNIGIIVLVYVYKNDNDLVVYDPRATIISF</sequence>
<accession>A0A7D3QV33</accession>
<gene>
    <name evidence="1" type="ORF">Fadolivirus_1_1229</name>
</gene>
<reference evidence="1 2" key="1">
    <citation type="submission" date="2020-04" db="EMBL/GenBank/DDBJ databases">
        <title>Advantages and limits of metagenomic assembly and binning of a giant virus.</title>
        <authorList>
            <person name="Schulz F."/>
            <person name="Andreani J."/>
            <person name="Francis R."/>
            <person name="Boudjemaa H."/>
            <person name="Bou Khalil J.Y."/>
            <person name="Lee J."/>
            <person name="La Scola B."/>
            <person name="Woyke T."/>
        </authorList>
    </citation>
    <scope>NUCLEOTIDE SEQUENCE [LARGE SCALE GENOMIC DNA]</scope>
    <source>
        <strain evidence="1 2">FV1/VV64</strain>
    </source>
</reference>
<protein>
    <submittedName>
        <fullName evidence="1">Uncharacterized protein</fullName>
    </submittedName>
</protein>
<organism evidence="1 2">
    <name type="scientific">Fadolivirus FV1/VV64</name>
    <dbReference type="NCBI Taxonomy" id="3070911"/>
    <lineage>
        <taxon>Viruses</taxon>
        <taxon>Varidnaviria</taxon>
        <taxon>Bamfordvirae</taxon>
        <taxon>Nucleocytoviricota</taxon>
        <taxon>Megaviricetes</taxon>
        <taxon>Imitervirales</taxon>
        <taxon>Mimiviridae</taxon>
        <taxon>Klosneuvirinae</taxon>
        <taxon>Fadolivirus</taxon>
        <taxon>Fadolivirus algeromassiliense</taxon>
    </lineage>
</organism>
<evidence type="ECO:0000313" key="1">
    <source>
        <dbReference type="EMBL" id="QKF94687.1"/>
    </source>
</evidence>